<evidence type="ECO:0000313" key="1">
    <source>
        <dbReference type="EMBL" id="TCD10777.1"/>
    </source>
</evidence>
<sequence>MKDNTEAVEITTFKLNGYSCKQFIKANKEIDEFLQRQKGFKSRRIFEQGSTIVDMLIWDDVETGTNAMHRLMAELSNSIVHDMIDQSTASWNISTVEHAI</sequence>
<name>A0A4R0P2K0_9SPHI</name>
<dbReference type="RefSeq" id="WP_131557397.1">
    <property type="nucleotide sequence ID" value="NZ_SJSN01000005.1"/>
</dbReference>
<dbReference type="AlphaFoldDB" id="A0A4R0P2K0"/>
<organism evidence="1 2">
    <name type="scientific">Pedobacter frigidisoli</name>
    <dbReference type="NCBI Taxonomy" id="2530455"/>
    <lineage>
        <taxon>Bacteria</taxon>
        <taxon>Pseudomonadati</taxon>
        <taxon>Bacteroidota</taxon>
        <taxon>Sphingobacteriia</taxon>
        <taxon>Sphingobacteriales</taxon>
        <taxon>Sphingobacteriaceae</taxon>
        <taxon>Pedobacter</taxon>
    </lineage>
</organism>
<proteinExistence type="predicted"/>
<protein>
    <submittedName>
        <fullName evidence="1">Uncharacterized protein</fullName>
    </submittedName>
</protein>
<reference evidence="1 2" key="1">
    <citation type="submission" date="2019-02" db="EMBL/GenBank/DDBJ databases">
        <title>Pedobacter sp. RP-3-11 sp. nov., isolated from Arctic soil.</title>
        <authorList>
            <person name="Dahal R.H."/>
        </authorList>
    </citation>
    <scope>NUCLEOTIDE SEQUENCE [LARGE SCALE GENOMIC DNA]</scope>
    <source>
        <strain evidence="1 2">RP-3-11</strain>
    </source>
</reference>
<comment type="caution">
    <text evidence="1">The sequence shown here is derived from an EMBL/GenBank/DDBJ whole genome shotgun (WGS) entry which is preliminary data.</text>
</comment>
<dbReference type="InterPro" id="IPR011008">
    <property type="entry name" value="Dimeric_a/b-barrel"/>
</dbReference>
<dbReference type="OrthoDB" id="1445730at2"/>
<keyword evidence="2" id="KW-1185">Reference proteome</keyword>
<gene>
    <name evidence="1" type="ORF">EZ449_07775</name>
</gene>
<dbReference type="Proteomes" id="UP000291485">
    <property type="component" value="Unassembled WGS sequence"/>
</dbReference>
<evidence type="ECO:0000313" key="2">
    <source>
        <dbReference type="Proteomes" id="UP000291485"/>
    </source>
</evidence>
<accession>A0A4R0P2K0</accession>
<dbReference type="SUPFAM" id="SSF54909">
    <property type="entry name" value="Dimeric alpha+beta barrel"/>
    <property type="match status" value="1"/>
</dbReference>
<dbReference type="EMBL" id="SJSN01000005">
    <property type="protein sequence ID" value="TCD10777.1"/>
    <property type="molecule type" value="Genomic_DNA"/>
</dbReference>